<keyword evidence="2" id="KW-1185">Reference proteome</keyword>
<accession>A0A1Y2CQ35</accession>
<comment type="caution">
    <text evidence="1">The sequence shown here is derived from an EMBL/GenBank/DDBJ whole genome shotgun (WGS) entry which is preliminary data.</text>
</comment>
<protein>
    <submittedName>
        <fullName evidence="1">Uncharacterized protein</fullName>
    </submittedName>
</protein>
<reference evidence="1 2" key="1">
    <citation type="submission" date="2016-07" db="EMBL/GenBank/DDBJ databases">
        <title>Pervasive Adenine N6-methylation of Active Genes in Fungi.</title>
        <authorList>
            <consortium name="DOE Joint Genome Institute"/>
            <person name="Mondo S.J."/>
            <person name="Dannebaum R.O."/>
            <person name="Kuo R.C."/>
            <person name="Labutti K."/>
            <person name="Haridas S."/>
            <person name="Kuo A."/>
            <person name="Salamov A."/>
            <person name="Ahrendt S.R."/>
            <person name="Lipzen A."/>
            <person name="Sullivan W."/>
            <person name="Andreopoulos W.B."/>
            <person name="Clum A."/>
            <person name="Lindquist E."/>
            <person name="Daum C."/>
            <person name="Ramamoorthy G.K."/>
            <person name="Gryganskyi A."/>
            <person name="Culley D."/>
            <person name="Magnuson J.K."/>
            <person name="James T.Y."/>
            <person name="O'Malley M.A."/>
            <person name="Stajich J.E."/>
            <person name="Spatafora J.W."/>
            <person name="Visel A."/>
            <person name="Grigoriev I.V."/>
        </authorList>
    </citation>
    <scope>NUCLEOTIDE SEQUENCE [LARGE SCALE GENOMIC DNA]</scope>
    <source>
        <strain evidence="1 2">JEL800</strain>
    </source>
</reference>
<name>A0A1Y2CQ35_9FUNG</name>
<dbReference type="Proteomes" id="UP000193642">
    <property type="component" value="Unassembled WGS sequence"/>
</dbReference>
<evidence type="ECO:0000313" key="2">
    <source>
        <dbReference type="Proteomes" id="UP000193642"/>
    </source>
</evidence>
<gene>
    <name evidence="1" type="ORF">BCR33DRAFT_19902</name>
</gene>
<sequence>MHDFLASVQHCIQALEVLGFKYPRSNAAILGRLMKTINTIKRILKSDEMTRQQISKRYTTKNFIAAFKDIAQSDTESRAHQIVLSEVIMVSELLTKSLILLRPNIEILFAITQLTILSENILDNRDLLLGSCYARCVPVFGVLHFSKSYSRCDARSKVLLMDLELIVENITAESATYLGFIHEARNLECLREGNMFQACLHQRSFVNILDRVGLNYTETGYAIRCRYHSTEITLGNYQNYADAIDKDSSCLYWKTGKSIHWRNYGSFRHHMKSRKIISKRLAITIQNVSSTFACTEVPRILVL</sequence>
<proteinExistence type="predicted"/>
<dbReference type="AlphaFoldDB" id="A0A1Y2CQ35"/>
<organism evidence="1 2">
    <name type="scientific">Rhizoclosmatium globosum</name>
    <dbReference type="NCBI Taxonomy" id="329046"/>
    <lineage>
        <taxon>Eukaryota</taxon>
        <taxon>Fungi</taxon>
        <taxon>Fungi incertae sedis</taxon>
        <taxon>Chytridiomycota</taxon>
        <taxon>Chytridiomycota incertae sedis</taxon>
        <taxon>Chytridiomycetes</taxon>
        <taxon>Chytridiales</taxon>
        <taxon>Chytriomycetaceae</taxon>
        <taxon>Rhizoclosmatium</taxon>
    </lineage>
</organism>
<dbReference type="EMBL" id="MCGO01000010">
    <property type="protein sequence ID" value="ORY49149.1"/>
    <property type="molecule type" value="Genomic_DNA"/>
</dbReference>
<evidence type="ECO:0000313" key="1">
    <source>
        <dbReference type="EMBL" id="ORY49149.1"/>
    </source>
</evidence>